<keyword evidence="2" id="KW-1185">Reference proteome</keyword>
<feature type="signal peptide" evidence="1">
    <location>
        <begin position="1"/>
        <end position="22"/>
    </location>
</feature>
<sequence length="157" mass="18224">MIIKIISFFLFIFILNINDTECDCRKLWLVGCLRYNGNPAKGATVYVNKKYFLGISQSLTKFNSDNRGCFDIKAKGYVSSKYDLYITIKYSYPDRWWLCNIRASLIFPMKITTKCANKDKIADLGRLDLITVSGVEKTCQPIHRIKKKKKNCRIKIN</sequence>
<reference evidence="2" key="1">
    <citation type="submission" date="2014-07" db="EMBL/GenBank/DDBJ databases">
        <authorList>
            <person name="Martin A.A"/>
            <person name="De Silva N."/>
        </authorList>
    </citation>
    <scope>NUCLEOTIDE SEQUENCE</scope>
</reference>
<proteinExistence type="predicted"/>
<evidence type="ECO:0000256" key="1">
    <source>
        <dbReference type="SAM" id="SignalP"/>
    </source>
</evidence>
<dbReference type="WBParaSite" id="SVE_0257400.1">
    <property type="protein sequence ID" value="SVE_0257400.1"/>
    <property type="gene ID" value="SVE_0257400"/>
</dbReference>
<feature type="chain" id="PRO_5005328989" evidence="1">
    <location>
        <begin position="23"/>
        <end position="157"/>
    </location>
</feature>
<dbReference type="AlphaFoldDB" id="A0A0K0F1A4"/>
<reference evidence="3" key="2">
    <citation type="submission" date="2015-08" db="UniProtKB">
        <authorList>
            <consortium name="WormBaseParasite"/>
        </authorList>
    </citation>
    <scope>IDENTIFICATION</scope>
</reference>
<evidence type="ECO:0000313" key="3">
    <source>
        <dbReference type="WBParaSite" id="SVE_0257400.1"/>
    </source>
</evidence>
<keyword evidence="1" id="KW-0732">Signal</keyword>
<dbReference type="Proteomes" id="UP000035680">
    <property type="component" value="Unassembled WGS sequence"/>
</dbReference>
<organism evidence="2 3">
    <name type="scientific">Strongyloides venezuelensis</name>
    <name type="common">Threadworm</name>
    <dbReference type="NCBI Taxonomy" id="75913"/>
    <lineage>
        <taxon>Eukaryota</taxon>
        <taxon>Metazoa</taxon>
        <taxon>Ecdysozoa</taxon>
        <taxon>Nematoda</taxon>
        <taxon>Chromadorea</taxon>
        <taxon>Rhabditida</taxon>
        <taxon>Tylenchina</taxon>
        <taxon>Panagrolaimomorpha</taxon>
        <taxon>Strongyloidoidea</taxon>
        <taxon>Strongyloididae</taxon>
        <taxon>Strongyloides</taxon>
    </lineage>
</organism>
<accession>A0A0K0F1A4</accession>
<protein>
    <submittedName>
        <fullName evidence="3">Uncharacterized protein</fullName>
    </submittedName>
</protein>
<name>A0A0K0F1A4_STRVS</name>
<evidence type="ECO:0000313" key="2">
    <source>
        <dbReference type="Proteomes" id="UP000035680"/>
    </source>
</evidence>